<sequence length="232" mass="26827">MPKLFAISDLHLSFSADKPMNVFGSRWDNYEERLRQNWQEQVSKDDVVLMPGDTSWATYVKDAACDFHFIEKLNGTKIISKGNHDYWWETLSKLNLFLETNRFSTIRFVHNTTEVFGNVAVCGTKGYPETEQEPDCDEERKLYRRELVRLENAISEAKKTGAEKIIVMLHYPPGANSAFAKVMQEENVDFCVFGHLHGGYFKNAVQGNVRGVEYRLVSCDYLKFEPLKICEF</sequence>
<dbReference type="InterPro" id="IPR004843">
    <property type="entry name" value="Calcineurin-like_PHP"/>
</dbReference>
<gene>
    <name evidence="2" type="ORF">H8698_09850</name>
</gene>
<evidence type="ECO:0000313" key="3">
    <source>
        <dbReference type="Proteomes" id="UP000611762"/>
    </source>
</evidence>
<dbReference type="AlphaFoldDB" id="A0A926HV52"/>
<accession>A0A926HV52</accession>
<evidence type="ECO:0000259" key="1">
    <source>
        <dbReference type="Pfam" id="PF00149"/>
    </source>
</evidence>
<keyword evidence="3" id="KW-1185">Reference proteome</keyword>
<dbReference type="PANTHER" id="PTHR31302:SF22">
    <property type="entry name" value="PHOSPHOESTERASE"/>
    <property type="match status" value="1"/>
</dbReference>
<dbReference type="InterPro" id="IPR029052">
    <property type="entry name" value="Metallo-depent_PP-like"/>
</dbReference>
<reference evidence="2" key="1">
    <citation type="submission" date="2020-08" db="EMBL/GenBank/DDBJ databases">
        <title>Genome public.</title>
        <authorList>
            <person name="Liu C."/>
            <person name="Sun Q."/>
        </authorList>
    </citation>
    <scope>NUCLEOTIDE SEQUENCE</scope>
    <source>
        <strain evidence="2">H8</strain>
    </source>
</reference>
<dbReference type="InterPro" id="IPR014578">
    <property type="entry name" value="Pesterase_CT488"/>
</dbReference>
<dbReference type="InterPro" id="IPR051158">
    <property type="entry name" value="Metallophosphoesterase_sf"/>
</dbReference>
<dbReference type="GO" id="GO:0016787">
    <property type="term" value="F:hydrolase activity"/>
    <property type="evidence" value="ECO:0007669"/>
    <property type="project" value="InterPro"/>
</dbReference>
<name>A0A926HV52_9FIRM</name>
<dbReference type="Proteomes" id="UP000611762">
    <property type="component" value="Unassembled WGS sequence"/>
</dbReference>
<comment type="caution">
    <text evidence="2">The sequence shown here is derived from an EMBL/GenBank/DDBJ whole genome shotgun (WGS) entry which is preliminary data.</text>
</comment>
<dbReference type="Gene3D" id="3.60.21.10">
    <property type="match status" value="1"/>
</dbReference>
<dbReference type="EMBL" id="JACRSU010000003">
    <property type="protein sequence ID" value="MBC8541277.1"/>
    <property type="molecule type" value="Genomic_DNA"/>
</dbReference>
<evidence type="ECO:0000313" key="2">
    <source>
        <dbReference type="EMBL" id="MBC8541277.1"/>
    </source>
</evidence>
<protein>
    <submittedName>
        <fullName evidence="2">Metallophosphoesterase</fullName>
    </submittedName>
</protein>
<dbReference type="PANTHER" id="PTHR31302">
    <property type="entry name" value="TRANSMEMBRANE PROTEIN WITH METALLOPHOSPHOESTERASE DOMAIN-RELATED"/>
    <property type="match status" value="1"/>
</dbReference>
<organism evidence="2 3">
    <name type="scientific">Congzhengia minquanensis</name>
    <dbReference type="NCBI Taxonomy" id="2763657"/>
    <lineage>
        <taxon>Bacteria</taxon>
        <taxon>Bacillati</taxon>
        <taxon>Bacillota</taxon>
        <taxon>Clostridia</taxon>
        <taxon>Eubacteriales</taxon>
        <taxon>Oscillospiraceae</taxon>
        <taxon>Congzhengia</taxon>
    </lineage>
</organism>
<dbReference type="PIRSF" id="PIRSF033094">
    <property type="entry name" value="Pesterase_CT488"/>
    <property type="match status" value="1"/>
</dbReference>
<dbReference type="Pfam" id="PF00149">
    <property type="entry name" value="Metallophos"/>
    <property type="match status" value="1"/>
</dbReference>
<dbReference type="RefSeq" id="WP_177679940.1">
    <property type="nucleotide sequence ID" value="NZ_JACRSU010000003.1"/>
</dbReference>
<dbReference type="SUPFAM" id="SSF56300">
    <property type="entry name" value="Metallo-dependent phosphatases"/>
    <property type="match status" value="1"/>
</dbReference>
<feature type="domain" description="Calcineurin-like phosphoesterase" evidence="1">
    <location>
        <begin position="4"/>
        <end position="198"/>
    </location>
</feature>
<proteinExistence type="predicted"/>